<dbReference type="Pfam" id="PF00059">
    <property type="entry name" value="Lectin_C"/>
    <property type="match status" value="1"/>
</dbReference>
<dbReference type="SMART" id="SM00034">
    <property type="entry name" value="CLECT"/>
    <property type="match status" value="1"/>
</dbReference>
<keyword evidence="1" id="KW-0430">Lectin</keyword>
<evidence type="ECO:0000256" key="1">
    <source>
        <dbReference type="ARBA" id="ARBA00022734"/>
    </source>
</evidence>
<dbReference type="PROSITE" id="PS00615">
    <property type="entry name" value="C_TYPE_LECTIN_1"/>
    <property type="match status" value="1"/>
</dbReference>
<gene>
    <name evidence="7" type="ORF">XNOV1_A001085</name>
</gene>
<keyword evidence="3" id="KW-0175">Coiled coil</keyword>
<evidence type="ECO:0000313" key="7">
    <source>
        <dbReference type="EMBL" id="CAJ1053677.1"/>
    </source>
</evidence>
<accession>A0AAV1EXT9</accession>
<organism evidence="7 8">
    <name type="scientific">Xyrichtys novacula</name>
    <name type="common">Pearly razorfish</name>
    <name type="synonym">Hemipteronotus novacula</name>
    <dbReference type="NCBI Taxonomy" id="13765"/>
    <lineage>
        <taxon>Eukaryota</taxon>
        <taxon>Metazoa</taxon>
        <taxon>Chordata</taxon>
        <taxon>Craniata</taxon>
        <taxon>Vertebrata</taxon>
        <taxon>Euteleostomi</taxon>
        <taxon>Actinopterygii</taxon>
        <taxon>Neopterygii</taxon>
        <taxon>Teleostei</taxon>
        <taxon>Neoteleostei</taxon>
        <taxon>Acanthomorphata</taxon>
        <taxon>Eupercaria</taxon>
        <taxon>Labriformes</taxon>
        <taxon>Labridae</taxon>
        <taxon>Xyrichtys</taxon>
    </lineage>
</organism>
<dbReference type="InterPro" id="IPR001304">
    <property type="entry name" value="C-type_lectin-like"/>
</dbReference>
<sequence length="235" mass="26699">MDESGIYINMDNPSGFPGQRRNLPRCSNAEDHTPQTGPVLSGAPRGVKKPSYKVPAMCLGLLCVLLLTAVMTCGFHYVTRNSNIVNLTKERDQLLARLESMTNDLRRKLQDQNGWVYFSGSLYYISSLMKSWQESRADCQKRGADLMVVNSREEQDFVIGLKKHLWIGLTDTEKEGVWKWVDGILLTTSYWYSSEPNSYQGSEEDCAVVGNYVLDQSWNDLACNQTSFWICEKNI</sequence>
<evidence type="ECO:0000259" key="6">
    <source>
        <dbReference type="PROSITE" id="PS50041"/>
    </source>
</evidence>
<proteinExistence type="predicted"/>
<dbReference type="GO" id="GO:0030246">
    <property type="term" value="F:carbohydrate binding"/>
    <property type="evidence" value="ECO:0007669"/>
    <property type="project" value="UniProtKB-KW"/>
</dbReference>
<keyword evidence="8" id="KW-1185">Reference proteome</keyword>
<dbReference type="CDD" id="cd03590">
    <property type="entry name" value="CLECT_DC-SIGN_like"/>
    <property type="match status" value="1"/>
</dbReference>
<dbReference type="PROSITE" id="PS50041">
    <property type="entry name" value="C_TYPE_LECTIN_2"/>
    <property type="match status" value="1"/>
</dbReference>
<feature type="coiled-coil region" evidence="3">
    <location>
        <begin position="84"/>
        <end position="111"/>
    </location>
</feature>
<feature type="region of interest" description="Disordered" evidence="4">
    <location>
        <begin position="11"/>
        <end position="46"/>
    </location>
</feature>
<evidence type="ECO:0000256" key="2">
    <source>
        <dbReference type="ARBA" id="ARBA00023157"/>
    </source>
</evidence>
<keyword evidence="2" id="KW-1015">Disulfide bond</keyword>
<keyword evidence="5" id="KW-0812">Transmembrane</keyword>
<dbReference type="InterPro" id="IPR016187">
    <property type="entry name" value="CTDL_fold"/>
</dbReference>
<dbReference type="PANTHER" id="PTHR22803">
    <property type="entry name" value="MANNOSE, PHOSPHOLIPASE, LECTIN RECEPTOR RELATED"/>
    <property type="match status" value="1"/>
</dbReference>
<evidence type="ECO:0000313" key="8">
    <source>
        <dbReference type="Proteomes" id="UP001178508"/>
    </source>
</evidence>
<feature type="transmembrane region" description="Helical" evidence="5">
    <location>
        <begin position="54"/>
        <end position="78"/>
    </location>
</feature>
<dbReference type="InterPro" id="IPR016186">
    <property type="entry name" value="C-type_lectin-like/link_sf"/>
</dbReference>
<evidence type="ECO:0000256" key="3">
    <source>
        <dbReference type="SAM" id="Coils"/>
    </source>
</evidence>
<protein>
    <submittedName>
        <fullName evidence="7">CD209 antigen-like protein E</fullName>
    </submittedName>
</protein>
<dbReference type="InterPro" id="IPR018378">
    <property type="entry name" value="C-type_lectin_CS"/>
</dbReference>
<evidence type="ECO:0000256" key="4">
    <source>
        <dbReference type="SAM" id="MobiDB-lite"/>
    </source>
</evidence>
<dbReference type="InterPro" id="IPR033989">
    <property type="entry name" value="CD209-like_CTLD"/>
</dbReference>
<dbReference type="Proteomes" id="UP001178508">
    <property type="component" value="Chromosome 3"/>
</dbReference>
<dbReference type="Gene3D" id="3.10.100.10">
    <property type="entry name" value="Mannose-Binding Protein A, subunit A"/>
    <property type="match status" value="1"/>
</dbReference>
<dbReference type="SUPFAM" id="SSF56436">
    <property type="entry name" value="C-type lectin-like"/>
    <property type="match status" value="1"/>
</dbReference>
<keyword evidence="5" id="KW-1133">Transmembrane helix</keyword>
<evidence type="ECO:0000256" key="5">
    <source>
        <dbReference type="SAM" id="Phobius"/>
    </source>
</evidence>
<keyword evidence="5" id="KW-0472">Membrane</keyword>
<name>A0AAV1EXT9_XYRNO</name>
<reference evidence="7" key="1">
    <citation type="submission" date="2023-08" db="EMBL/GenBank/DDBJ databases">
        <authorList>
            <person name="Alioto T."/>
            <person name="Alioto T."/>
            <person name="Gomez Garrido J."/>
        </authorList>
    </citation>
    <scope>NUCLEOTIDE SEQUENCE</scope>
</reference>
<dbReference type="InterPro" id="IPR050111">
    <property type="entry name" value="C-type_lectin/snaclec_domain"/>
</dbReference>
<feature type="domain" description="C-type lectin" evidence="6">
    <location>
        <begin position="118"/>
        <end position="232"/>
    </location>
</feature>
<dbReference type="EMBL" id="OY660866">
    <property type="protein sequence ID" value="CAJ1053677.1"/>
    <property type="molecule type" value="Genomic_DNA"/>
</dbReference>
<dbReference type="AlphaFoldDB" id="A0AAV1EXT9"/>